<gene>
    <name evidence="1" type="ORF">TNCT_327891</name>
</gene>
<proteinExistence type="predicted"/>
<protein>
    <submittedName>
        <fullName evidence="1">Uncharacterized protein</fullName>
    </submittedName>
</protein>
<dbReference type="AlphaFoldDB" id="A0A8X6LR47"/>
<evidence type="ECO:0000313" key="2">
    <source>
        <dbReference type="Proteomes" id="UP000887116"/>
    </source>
</evidence>
<comment type="caution">
    <text evidence="1">The sequence shown here is derived from an EMBL/GenBank/DDBJ whole genome shotgun (WGS) entry which is preliminary data.</text>
</comment>
<dbReference type="EMBL" id="BMAO01007651">
    <property type="protein sequence ID" value="GFR17577.1"/>
    <property type="molecule type" value="Genomic_DNA"/>
</dbReference>
<dbReference type="Proteomes" id="UP000887116">
    <property type="component" value="Unassembled WGS sequence"/>
</dbReference>
<accession>A0A8X6LR47</accession>
<organism evidence="1 2">
    <name type="scientific">Trichonephila clavata</name>
    <name type="common">Joro spider</name>
    <name type="synonym">Nephila clavata</name>
    <dbReference type="NCBI Taxonomy" id="2740835"/>
    <lineage>
        <taxon>Eukaryota</taxon>
        <taxon>Metazoa</taxon>
        <taxon>Ecdysozoa</taxon>
        <taxon>Arthropoda</taxon>
        <taxon>Chelicerata</taxon>
        <taxon>Arachnida</taxon>
        <taxon>Araneae</taxon>
        <taxon>Araneomorphae</taxon>
        <taxon>Entelegynae</taxon>
        <taxon>Araneoidea</taxon>
        <taxon>Nephilidae</taxon>
        <taxon>Trichonephila</taxon>
    </lineage>
</organism>
<evidence type="ECO:0000313" key="1">
    <source>
        <dbReference type="EMBL" id="GFR17577.1"/>
    </source>
</evidence>
<keyword evidence="2" id="KW-1185">Reference proteome</keyword>
<sequence>MEGQMNGLDFTVIMSCMRDDMQVKGKKITENYRTSALGEIQKGTICVDMKPPIRAIAGINGFRAMARRAVGQRSFFLTFKVKSNLTSRTITYSGFM</sequence>
<name>A0A8X6LR47_TRICU</name>
<reference evidence="1" key="1">
    <citation type="submission" date="2020-07" db="EMBL/GenBank/DDBJ databases">
        <title>Multicomponent nature underlies the extraordinary mechanical properties of spider dragline silk.</title>
        <authorList>
            <person name="Kono N."/>
            <person name="Nakamura H."/>
            <person name="Mori M."/>
            <person name="Yoshida Y."/>
            <person name="Ohtoshi R."/>
            <person name="Malay A.D."/>
            <person name="Moran D.A.P."/>
            <person name="Tomita M."/>
            <person name="Numata K."/>
            <person name="Arakawa K."/>
        </authorList>
    </citation>
    <scope>NUCLEOTIDE SEQUENCE</scope>
</reference>